<keyword evidence="1" id="KW-1133">Transmembrane helix</keyword>
<accession>A0A3M7R210</accession>
<organism evidence="2 3">
    <name type="scientific">Brachionus plicatilis</name>
    <name type="common">Marine rotifer</name>
    <name type="synonym">Brachionus muelleri</name>
    <dbReference type="NCBI Taxonomy" id="10195"/>
    <lineage>
        <taxon>Eukaryota</taxon>
        <taxon>Metazoa</taxon>
        <taxon>Spiralia</taxon>
        <taxon>Gnathifera</taxon>
        <taxon>Rotifera</taxon>
        <taxon>Eurotatoria</taxon>
        <taxon>Monogononta</taxon>
        <taxon>Pseudotrocha</taxon>
        <taxon>Ploima</taxon>
        <taxon>Brachionidae</taxon>
        <taxon>Brachionus</taxon>
    </lineage>
</organism>
<name>A0A3M7R210_BRAPC</name>
<dbReference type="EMBL" id="REGN01004483">
    <property type="protein sequence ID" value="RNA17265.1"/>
    <property type="molecule type" value="Genomic_DNA"/>
</dbReference>
<keyword evidence="1" id="KW-0812">Transmembrane</keyword>
<keyword evidence="1" id="KW-0472">Membrane</keyword>
<comment type="caution">
    <text evidence="2">The sequence shown here is derived from an EMBL/GenBank/DDBJ whole genome shotgun (WGS) entry which is preliminary data.</text>
</comment>
<reference evidence="2 3" key="1">
    <citation type="journal article" date="2018" name="Sci. Rep.">
        <title>Genomic signatures of local adaptation to the degree of environmental predictability in rotifers.</title>
        <authorList>
            <person name="Franch-Gras L."/>
            <person name="Hahn C."/>
            <person name="Garcia-Roger E.M."/>
            <person name="Carmona M.J."/>
            <person name="Serra M."/>
            <person name="Gomez A."/>
        </authorList>
    </citation>
    <scope>NUCLEOTIDE SEQUENCE [LARGE SCALE GENOMIC DNA]</scope>
    <source>
        <strain evidence="2">HYR1</strain>
    </source>
</reference>
<evidence type="ECO:0000313" key="2">
    <source>
        <dbReference type="EMBL" id="RNA17265.1"/>
    </source>
</evidence>
<evidence type="ECO:0000256" key="1">
    <source>
        <dbReference type="SAM" id="Phobius"/>
    </source>
</evidence>
<protein>
    <submittedName>
        <fullName evidence="2">Zonadhesin isoform X2</fullName>
    </submittedName>
</protein>
<dbReference type="STRING" id="10195.A0A3M7R210"/>
<dbReference type="Proteomes" id="UP000276133">
    <property type="component" value="Unassembled WGS sequence"/>
</dbReference>
<proteinExistence type="predicted"/>
<sequence length="317" mass="36667">MFSVTKFQYGDQKSETVKKLEALNNGKIIVPKWLIVVGGFILFFLVVLFVLSIIFATIKKPNGLFNESCAKRICEKKLGLVCKNQICSCPEKQFYSDRCQNLSTHGQFCFIDENCRQKEESLVCSVVSRCECTSEMYWDSYLKKCVPRKSYKENCIGDQCKTSLNLDCNSGSCTCQNSSIQYWNGKSCLPKKSIKEYCSETYECLDSENTECKNSLCKNYLNLIISFTKKFKADLAYKASILVPKCFTLNLRTVKLNKSADDQRRKKISKSKNLKKFSFKKRLKLVNYLNRFNQRQLETQLKTALSFSKDSKHKRFK</sequence>
<dbReference type="AlphaFoldDB" id="A0A3M7R210"/>
<keyword evidence="3" id="KW-1185">Reference proteome</keyword>
<evidence type="ECO:0000313" key="3">
    <source>
        <dbReference type="Proteomes" id="UP000276133"/>
    </source>
</evidence>
<gene>
    <name evidence="2" type="ORF">BpHYR1_010239</name>
</gene>
<dbReference type="OrthoDB" id="5912242at2759"/>
<feature type="transmembrane region" description="Helical" evidence="1">
    <location>
        <begin position="33"/>
        <end position="58"/>
    </location>
</feature>